<dbReference type="PANTHER" id="PTHR38020:SF1">
    <property type="entry name" value="UROPORPHYRINOGEN-III SYNTHASE"/>
    <property type="match status" value="1"/>
</dbReference>
<dbReference type="RefSeq" id="WP_036872440.1">
    <property type="nucleotide sequence ID" value="NZ_JRNN01000059.1"/>
</dbReference>
<dbReference type="PANTHER" id="PTHR38020">
    <property type="entry name" value="UROPORPHYRINOGEN-III SYNTHASE"/>
    <property type="match status" value="1"/>
</dbReference>
<dbReference type="Proteomes" id="UP000029556">
    <property type="component" value="Unassembled WGS sequence"/>
</dbReference>
<evidence type="ECO:0000313" key="3">
    <source>
        <dbReference type="Proteomes" id="UP000029556"/>
    </source>
</evidence>
<dbReference type="SUPFAM" id="SSF69618">
    <property type="entry name" value="HemD-like"/>
    <property type="match status" value="1"/>
</dbReference>
<feature type="domain" description="Tetrapyrrole biosynthesis uroporphyrinogen III synthase" evidence="1">
    <location>
        <begin position="28"/>
        <end position="250"/>
    </location>
</feature>
<evidence type="ECO:0000259" key="1">
    <source>
        <dbReference type="Pfam" id="PF02602"/>
    </source>
</evidence>
<protein>
    <submittedName>
        <fullName evidence="2">Uroporphyrinogen-III synthase</fullName>
    </submittedName>
</protein>
<gene>
    <name evidence="2" type="ORF">HMPREF2137_05480</name>
</gene>
<dbReference type="AlphaFoldDB" id="A0A095ZKZ6"/>
<dbReference type="CDD" id="cd06578">
    <property type="entry name" value="HemD"/>
    <property type="match status" value="1"/>
</dbReference>
<organism evidence="2 3">
    <name type="scientific">Hoylesella buccalis DNF00853</name>
    <dbReference type="NCBI Taxonomy" id="1401074"/>
    <lineage>
        <taxon>Bacteria</taxon>
        <taxon>Pseudomonadati</taxon>
        <taxon>Bacteroidota</taxon>
        <taxon>Bacteroidia</taxon>
        <taxon>Bacteroidales</taxon>
        <taxon>Prevotellaceae</taxon>
        <taxon>Hoylesella</taxon>
    </lineage>
</organism>
<dbReference type="InterPro" id="IPR036108">
    <property type="entry name" value="4pyrrol_syn_uPrphyn_synt_sf"/>
</dbReference>
<accession>A0A095ZKZ6</accession>
<dbReference type="GO" id="GO:0033014">
    <property type="term" value="P:tetrapyrrole biosynthetic process"/>
    <property type="evidence" value="ECO:0007669"/>
    <property type="project" value="InterPro"/>
</dbReference>
<evidence type="ECO:0000313" key="2">
    <source>
        <dbReference type="EMBL" id="KGF35076.1"/>
    </source>
</evidence>
<name>A0A095ZKZ6_9BACT</name>
<dbReference type="Pfam" id="PF02602">
    <property type="entry name" value="HEM4"/>
    <property type="match status" value="1"/>
</dbReference>
<dbReference type="InterPro" id="IPR003754">
    <property type="entry name" value="4pyrrol_synth_uPrphyn_synth"/>
</dbReference>
<dbReference type="OrthoDB" id="1063889at2"/>
<comment type="caution">
    <text evidence="2">The sequence shown here is derived from an EMBL/GenBank/DDBJ whole genome shotgun (WGS) entry which is preliminary data.</text>
</comment>
<reference evidence="2 3" key="1">
    <citation type="submission" date="2014-07" db="EMBL/GenBank/DDBJ databases">
        <authorList>
            <person name="McCorrison J."/>
            <person name="Sanka R."/>
            <person name="Torralba M."/>
            <person name="Gillis M."/>
            <person name="Haft D.H."/>
            <person name="Methe B."/>
            <person name="Sutton G."/>
            <person name="Nelson K.E."/>
        </authorList>
    </citation>
    <scope>NUCLEOTIDE SEQUENCE [LARGE SCALE GENOMIC DNA]</scope>
    <source>
        <strain evidence="2 3">DNF00853</strain>
    </source>
</reference>
<proteinExistence type="predicted"/>
<dbReference type="Gene3D" id="3.40.50.10090">
    <property type="match status" value="2"/>
</dbReference>
<sequence>MKKNILITAPRHYTQRLLTAFEKYKEEVEVTNIAMVEATFDTANDEMQKLCADLGMFDFVLCLSRKAVDAMHNCCDRAEQLGKTQFLAIGKDNEYLHDVLGVTPPFISKEPSPIGIAHALKEHGLNEGCRLAALAPAFVGMEEPRTVPDFMAKLSELGVQAHRVDAYVNMATELSARKQAYDLIIDKRIDCVAFTSGSEVMAFNDGLREVYGTDACCILNDVAIACMGPYTAMQAKRIGLKVDWVPAEFNSFDDFTACLVKHWR</sequence>
<dbReference type="EMBL" id="JRNN01000059">
    <property type="protein sequence ID" value="KGF35076.1"/>
    <property type="molecule type" value="Genomic_DNA"/>
</dbReference>
<dbReference type="GO" id="GO:0004852">
    <property type="term" value="F:uroporphyrinogen-III synthase activity"/>
    <property type="evidence" value="ECO:0007669"/>
    <property type="project" value="InterPro"/>
</dbReference>